<feature type="region of interest" description="Disordered" evidence="5">
    <location>
        <begin position="115"/>
        <end position="149"/>
    </location>
</feature>
<evidence type="ECO:0000256" key="4">
    <source>
        <dbReference type="SAM" id="Coils"/>
    </source>
</evidence>
<evidence type="ECO:0000256" key="2">
    <source>
        <dbReference type="ARBA" id="ARBA00023158"/>
    </source>
</evidence>
<evidence type="ECO:0000256" key="5">
    <source>
        <dbReference type="SAM" id="MobiDB-lite"/>
    </source>
</evidence>
<dbReference type="InterPro" id="IPR038588">
    <property type="entry name" value="XS_domain_sf"/>
</dbReference>
<dbReference type="EMBL" id="SWLB01000026">
    <property type="protein sequence ID" value="KAF3321710.1"/>
    <property type="molecule type" value="Genomic_DNA"/>
</dbReference>
<comment type="caution">
    <text evidence="8">The sequence shown here is derived from an EMBL/GenBank/DDBJ whole genome shotgun (WGS) entry which is preliminary data.</text>
</comment>
<dbReference type="Pfam" id="PF03470">
    <property type="entry name" value="zf-XS"/>
    <property type="match status" value="1"/>
</dbReference>
<dbReference type="PANTHER" id="PTHR46602">
    <property type="entry name" value="PROTEIN SUPPRESSOR OF GENE SILENCING 3"/>
    <property type="match status" value="1"/>
</dbReference>
<feature type="domain" description="XS" evidence="6">
    <location>
        <begin position="436"/>
        <end position="551"/>
    </location>
</feature>
<dbReference type="CDD" id="cd12266">
    <property type="entry name" value="RRM_like_XS"/>
    <property type="match status" value="1"/>
</dbReference>
<dbReference type="InterPro" id="IPR005380">
    <property type="entry name" value="XS_domain"/>
</dbReference>
<feature type="region of interest" description="Disordered" evidence="5">
    <location>
        <begin position="282"/>
        <end position="335"/>
    </location>
</feature>
<keyword evidence="1 4" id="KW-0175">Coiled coil</keyword>
<dbReference type="GO" id="GO:0031047">
    <property type="term" value="P:regulatory ncRNA-mediated gene silencing"/>
    <property type="evidence" value="ECO:0007669"/>
    <property type="project" value="UniProtKB-KW"/>
</dbReference>
<evidence type="ECO:0000259" key="6">
    <source>
        <dbReference type="Pfam" id="PF03468"/>
    </source>
</evidence>
<dbReference type="InterPro" id="IPR005381">
    <property type="entry name" value="Znf-XS_domain"/>
</dbReference>
<keyword evidence="2" id="KW-0943">RNA-mediated gene silencing</keyword>
<dbReference type="OrthoDB" id="1936239at2759"/>
<feature type="coiled-coil region" evidence="4">
    <location>
        <begin position="701"/>
        <end position="746"/>
    </location>
</feature>
<proteinExistence type="inferred from homology"/>
<feature type="compositionally biased region" description="Pro residues" evidence="5">
    <location>
        <begin position="246"/>
        <end position="258"/>
    </location>
</feature>
<keyword evidence="9" id="KW-1185">Reference proteome</keyword>
<organism evidence="8 9">
    <name type="scientific">Carex littledalei</name>
    <dbReference type="NCBI Taxonomy" id="544730"/>
    <lineage>
        <taxon>Eukaryota</taxon>
        <taxon>Viridiplantae</taxon>
        <taxon>Streptophyta</taxon>
        <taxon>Embryophyta</taxon>
        <taxon>Tracheophyta</taxon>
        <taxon>Spermatophyta</taxon>
        <taxon>Magnoliopsida</taxon>
        <taxon>Liliopsida</taxon>
        <taxon>Poales</taxon>
        <taxon>Cyperaceae</taxon>
        <taxon>Cyperoideae</taxon>
        <taxon>Cariceae</taxon>
        <taxon>Carex</taxon>
        <taxon>Carex subgen. Euthyceras</taxon>
    </lineage>
</organism>
<dbReference type="PANTHER" id="PTHR46602:SF1">
    <property type="entry name" value="PROTEIN SUPPRESSOR OF GENE SILENCING 3"/>
    <property type="match status" value="1"/>
</dbReference>
<dbReference type="InterPro" id="IPR044287">
    <property type="entry name" value="SGS3"/>
</dbReference>
<sequence length="767" mass="87375">MKKGVANDKMLQGVENKHRSGDFQIDQPFKLLRRRWGISDEGSLGELLTSTIIHAFTLIRGQKSRKGLLIDACISSLNRIKWAHVSEPSSRLFNDCLLAFWRSVVFRECLNKMNSQRGNGSRPDISNKGKGVANPDSITHDMSGLGMENQQDDGWEVISKKNRNRSGPASAPPPVHQPAPYASATSQPRWGGNGSGRGRNGSGSGFVNLNPKSGVNLAPNSGLNPSPWPVTPDPRKPVSRVNPRPQLLPPQQSVPPPSNTGVHPPLAGGWNWAARAHKVGPQPNVEVVPRPPDSDPDTDNASDDNGDDDDLADDSDDDLSDDYDSDGSQKSHGTRKKNKWFKAFFDELDRLKVNEINEQTRQWHCPACANGPGAIEWYKGLQPLMTHAKTKGATRVKLHRELATLLEEELRRRGTSVIPVGEQYGKWQGLKETTTDHEIVWPPMVVITNTFLDTDENDKFIGMGNQELLDYFHAYAAKKARHSYGPKGHRGISLLIFEADAVGYMEAERLHKHFEQQGTDRYAWDCKTKSRFLPGGDRQLFGYLARKEDLEDFNRHSKGKTGQKYEMRSYQEMVVGPMRQMNEDNQQLHWLQRKVVKQEQRSKVIEQSFDVVSRRLRDSVNNVGLVRERTRKHHEETKDEMDNLERFFKDQMEKVHKATEEKEKNFQSQLQEERFKATQSDIDIGSNEDRELRKKEIELFIDNHEKGVEDFESEKERLMNSHEEKKVQLKREYLNAEVELEKELDAKLTELMEKYKPSTFQASSSRK</sequence>
<evidence type="ECO:0000256" key="1">
    <source>
        <dbReference type="ARBA" id="ARBA00023054"/>
    </source>
</evidence>
<evidence type="ECO:0000256" key="3">
    <source>
        <dbReference type="ARBA" id="ARBA00024022"/>
    </source>
</evidence>
<feature type="compositionally biased region" description="Polar residues" evidence="5">
    <location>
        <begin position="210"/>
        <end position="224"/>
    </location>
</feature>
<feature type="compositionally biased region" description="Acidic residues" evidence="5">
    <location>
        <begin position="294"/>
        <end position="325"/>
    </location>
</feature>
<feature type="compositionally biased region" description="Gly residues" evidence="5">
    <location>
        <begin position="191"/>
        <end position="204"/>
    </location>
</feature>
<feature type="region of interest" description="Disordered" evidence="5">
    <location>
        <begin position="161"/>
        <end position="269"/>
    </location>
</feature>
<gene>
    <name evidence="8" type="ORF">FCM35_KLT13926</name>
</gene>
<dbReference type="GO" id="GO:0051607">
    <property type="term" value="P:defense response to virus"/>
    <property type="evidence" value="ECO:0007669"/>
    <property type="project" value="InterPro"/>
</dbReference>
<evidence type="ECO:0000313" key="9">
    <source>
        <dbReference type="Proteomes" id="UP000623129"/>
    </source>
</evidence>
<name>A0A833QCH8_9POAL</name>
<dbReference type="Proteomes" id="UP000623129">
    <property type="component" value="Unassembled WGS sequence"/>
</dbReference>
<feature type="coiled-coil region" evidence="4">
    <location>
        <begin position="627"/>
        <end position="669"/>
    </location>
</feature>
<dbReference type="Pfam" id="PF03468">
    <property type="entry name" value="XS"/>
    <property type="match status" value="1"/>
</dbReference>
<accession>A0A833QCH8</accession>
<dbReference type="Gene3D" id="3.30.70.2890">
    <property type="entry name" value="XS domain"/>
    <property type="match status" value="1"/>
</dbReference>
<reference evidence="8" key="1">
    <citation type="submission" date="2020-01" db="EMBL/GenBank/DDBJ databases">
        <title>Genome sequence of Kobresia littledalei, the first chromosome-level genome in the family Cyperaceae.</title>
        <authorList>
            <person name="Qu G."/>
        </authorList>
    </citation>
    <scope>NUCLEOTIDE SEQUENCE</scope>
    <source>
        <strain evidence="8">C.B.Clarke</strain>
        <tissue evidence="8">Leaf</tissue>
    </source>
</reference>
<evidence type="ECO:0000259" key="7">
    <source>
        <dbReference type="Pfam" id="PF03470"/>
    </source>
</evidence>
<feature type="domain" description="Zinc finger-XS" evidence="7">
    <location>
        <begin position="365"/>
        <end position="403"/>
    </location>
</feature>
<comment type="similarity">
    <text evidence="3">Belongs to the SGS3 family.</text>
</comment>
<dbReference type="AlphaFoldDB" id="A0A833QCH8"/>
<protein>
    <submittedName>
        <fullName evidence="8">Uncharacterized protein</fullName>
    </submittedName>
</protein>
<evidence type="ECO:0000313" key="8">
    <source>
        <dbReference type="EMBL" id="KAF3321710.1"/>
    </source>
</evidence>